<dbReference type="EMBL" id="JBFDAA010000013">
    <property type="protein sequence ID" value="KAL1122564.1"/>
    <property type="molecule type" value="Genomic_DNA"/>
</dbReference>
<evidence type="ECO:0000313" key="1">
    <source>
        <dbReference type="EMBL" id="KAL1122564.1"/>
    </source>
</evidence>
<keyword evidence="2" id="KW-1185">Reference proteome</keyword>
<accession>A0ABD0YTN7</accession>
<comment type="caution">
    <text evidence="1">The sequence shown here is derived from an EMBL/GenBank/DDBJ whole genome shotgun (WGS) entry which is preliminary data.</text>
</comment>
<protein>
    <submittedName>
        <fullName evidence="1">Uncharacterized protein</fullName>
    </submittedName>
</protein>
<reference evidence="1 2" key="1">
    <citation type="submission" date="2024-07" db="EMBL/GenBank/DDBJ databases">
        <title>Chromosome-level genome assembly of the water stick insect Ranatra chinensis (Heteroptera: Nepidae).</title>
        <authorList>
            <person name="Liu X."/>
        </authorList>
    </citation>
    <scope>NUCLEOTIDE SEQUENCE [LARGE SCALE GENOMIC DNA]</scope>
    <source>
        <strain evidence="1">Cailab_2021Rc</strain>
        <tissue evidence="1">Muscle</tissue>
    </source>
</reference>
<gene>
    <name evidence="1" type="ORF">AAG570_002894</name>
</gene>
<name>A0ABD0YTN7_9HEMI</name>
<dbReference type="Proteomes" id="UP001558652">
    <property type="component" value="Unassembled WGS sequence"/>
</dbReference>
<dbReference type="AlphaFoldDB" id="A0ABD0YTN7"/>
<organism evidence="1 2">
    <name type="scientific">Ranatra chinensis</name>
    <dbReference type="NCBI Taxonomy" id="642074"/>
    <lineage>
        <taxon>Eukaryota</taxon>
        <taxon>Metazoa</taxon>
        <taxon>Ecdysozoa</taxon>
        <taxon>Arthropoda</taxon>
        <taxon>Hexapoda</taxon>
        <taxon>Insecta</taxon>
        <taxon>Pterygota</taxon>
        <taxon>Neoptera</taxon>
        <taxon>Paraneoptera</taxon>
        <taxon>Hemiptera</taxon>
        <taxon>Heteroptera</taxon>
        <taxon>Panheteroptera</taxon>
        <taxon>Nepomorpha</taxon>
        <taxon>Nepidae</taxon>
        <taxon>Ranatrinae</taxon>
        <taxon>Ranatra</taxon>
    </lineage>
</organism>
<sequence>MASKRRNMFYENKKQETTESDAKAFQSFNWTIVSVGGRREDAVHEERIHADCSSGAIKVVVLPPVIADDYVPPPKHGGKKYSQTLVVYIRKHGATMDYEEWWERMPRVDRAAGREGRFAVNRKRAIADGATDPRVHSFHPRSLLQPLPNFRGHVAFEDVRGVCHEWAFVKLAYGINLLGRVADYNVNRIGRRARVRASPHAASVSDIKWDWNNSRLIGDKPIGLVE</sequence>
<proteinExistence type="predicted"/>
<evidence type="ECO:0000313" key="2">
    <source>
        <dbReference type="Proteomes" id="UP001558652"/>
    </source>
</evidence>